<dbReference type="SUPFAM" id="SSF53807">
    <property type="entry name" value="Helical backbone' metal receptor"/>
    <property type="match status" value="1"/>
</dbReference>
<dbReference type="Gene3D" id="3.40.50.1980">
    <property type="entry name" value="Nitrogenase molybdenum iron protein domain"/>
    <property type="match status" value="2"/>
</dbReference>
<evidence type="ECO:0000259" key="2">
    <source>
        <dbReference type="PROSITE" id="PS50983"/>
    </source>
</evidence>
<dbReference type="eggNOG" id="COG0614">
    <property type="taxonomic scope" value="Bacteria"/>
</dbReference>
<evidence type="ECO:0000313" key="4">
    <source>
        <dbReference type="Proteomes" id="UP000027725"/>
    </source>
</evidence>
<evidence type="ECO:0000313" key="3">
    <source>
        <dbReference type="EMBL" id="KEP71631.1"/>
    </source>
</evidence>
<evidence type="ECO:0000256" key="1">
    <source>
        <dbReference type="SAM" id="SignalP"/>
    </source>
</evidence>
<dbReference type="InterPro" id="IPR002491">
    <property type="entry name" value="ABC_transptr_periplasmic_BD"/>
</dbReference>
<keyword evidence="1" id="KW-0732">Signal</keyword>
<comment type="caution">
    <text evidence="3">The sequence shown here is derived from an EMBL/GenBank/DDBJ whole genome shotgun (WGS) entry which is preliminary data.</text>
</comment>
<name>A0A074TIU3_9RHOB</name>
<dbReference type="PANTHER" id="PTHR30535">
    <property type="entry name" value="VITAMIN B12-BINDING PROTEIN"/>
    <property type="match status" value="1"/>
</dbReference>
<organism evidence="3 4">
    <name type="scientific">Thioclava dalianensis</name>
    <dbReference type="NCBI Taxonomy" id="1185766"/>
    <lineage>
        <taxon>Bacteria</taxon>
        <taxon>Pseudomonadati</taxon>
        <taxon>Pseudomonadota</taxon>
        <taxon>Alphaproteobacteria</taxon>
        <taxon>Rhodobacterales</taxon>
        <taxon>Paracoccaceae</taxon>
        <taxon>Thioclava</taxon>
    </lineage>
</organism>
<reference evidence="3 4" key="1">
    <citation type="submission" date="2014-03" db="EMBL/GenBank/DDBJ databases">
        <title>The draft genome sequence of Thioclava dalianensis DLFJ1-1.</title>
        <authorList>
            <person name="Lai Q."/>
            <person name="Shao Z."/>
        </authorList>
    </citation>
    <scope>NUCLEOTIDE SEQUENCE [LARGE SCALE GENOMIC DNA]</scope>
    <source>
        <strain evidence="3 4">DLFJ1-1</strain>
    </source>
</reference>
<dbReference type="AlphaFoldDB" id="A0A074TIU3"/>
<dbReference type="Proteomes" id="UP000027725">
    <property type="component" value="Unassembled WGS sequence"/>
</dbReference>
<accession>A0A074TIU3</accession>
<protein>
    <submittedName>
        <fullName evidence="3">Cobalamin ABC transporter substrate-binding protein</fullName>
    </submittedName>
</protein>
<dbReference type="Pfam" id="PF01497">
    <property type="entry name" value="Peripla_BP_2"/>
    <property type="match status" value="1"/>
</dbReference>
<dbReference type="PROSITE" id="PS50983">
    <property type="entry name" value="FE_B12_PBP"/>
    <property type="match status" value="1"/>
</dbReference>
<dbReference type="STRING" id="1185766.SAMN05216224_105171"/>
<feature type="domain" description="Fe/B12 periplasmic-binding" evidence="2">
    <location>
        <begin position="50"/>
        <end position="300"/>
    </location>
</feature>
<dbReference type="EMBL" id="JHEH01000001">
    <property type="protein sequence ID" value="KEP71631.1"/>
    <property type="molecule type" value="Genomic_DNA"/>
</dbReference>
<proteinExistence type="predicted"/>
<gene>
    <name evidence="3" type="ORF">DL1_01075</name>
</gene>
<sequence>MLGCVRPSDPLTALCAAALAVSLLGAVPARGDVSGPAVTSTETEAKVPARVVSMNLCTDQLLLALADPDQIVSLSHFATDPAMSVRWKQAQAYPANYGRAEALSLLKPDLVLADTWSNPDTLRMLRHLGIRVAQLPVGTSPDEIRARITQAGALLGHPDRAARMIKAFDARLAAIKRPKPGLRAAVIGPGGYGYGPHTLDGQILSMAGIANVVSGPGLDYGGRIPLEDLVMDHPDLLIGAGAQEGMGTSRAQAVLNHPVLRALPRVSGLRDARWSCGDPAVLGAVSELAALGRKIQKKRN</sequence>
<dbReference type="InterPro" id="IPR050902">
    <property type="entry name" value="ABC_Transporter_SBP"/>
</dbReference>
<feature type="chain" id="PRO_5001701437" evidence="1">
    <location>
        <begin position="32"/>
        <end position="300"/>
    </location>
</feature>
<feature type="signal peptide" evidence="1">
    <location>
        <begin position="1"/>
        <end position="31"/>
    </location>
</feature>
<dbReference type="PANTHER" id="PTHR30535:SF34">
    <property type="entry name" value="MOLYBDATE-BINDING PROTEIN MOLA"/>
    <property type="match status" value="1"/>
</dbReference>
<keyword evidence="4" id="KW-1185">Reference proteome</keyword>